<name>A0A143QIZ9_RHOFA</name>
<gene>
    <name evidence="2" type="ORF">A3Q41_01605</name>
</gene>
<dbReference type="Proteomes" id="UP000076038">
    <property type="component" value="Chromosome"/>
</dbReference>
<organism evidence="2 3">
    <name type="scientific">Rhodococcoides fascians</name>
    <name type="common">Rhodococcus fascians</name>
    <dbReference type="NCBI Taxonomy" id="1828"/>
    <lineage>
        <taxon>Bacteria</taxon>
        <taxon>Bacillati</taxon>
        <taxon>Actinomycetota</taxon>
        <taxon>Actinomycetes</taxon>
        <taxon>Mycobacteriales</taxon>
        <taxon>Nocardiaceae</taxon>
        <taxon>Rhodococcoides</taxon>
    </lineage>
</organism>
<dbReference type="RefSeq" id="WP_048318952.1">
    <property type="nucleotide sequence ID" value="NZ_CP015220.1"/>
</dbReference>
<proteinExistence type="predicted"/>
<dbReference type="Gene3D" id="3.10.450.50">
    <property type="match status" value="1"/>
</dbReference>
<accession>A0A143QIZ9</accession>
<feature type="domain" description="SnoaL-like" evidence="1">
    <location>
        <begin position="11"/>
        <end position="103"/>
    </location>
</feature>
<dbReference type="KEGG" id="rhs:A3Q41_01605"/>
<keyword evidence="3" id="KW-1185">Reference proteome</keyword>
<dbReference type="InterPro" id="IPR037401">
    <property type="entry name" value="SnoaL-like"/>
</dbReference>
<dbReference type="InterPro" id="IPR032710">
    <property type="entry name" value="NTF2-like_dom_sf"/>
</dbReference>
<reference evidence="2 3" key="1">
    <citation type="journal article" date="2016" name="Genome Announc.">
        <title>Complete Genome and Plasmid Sequences for Rhodococcus fascians D188 and Draft Sequences for Rhodococcus Isolates PBTS 1 and PBTS 2.</title>
        <authorList>
            <person name="Stamler R.A."/>
            <person name="Vereecke D."/>
            <person name="Zhang Y."/>
            <person name="Schilkey F."/>
            <person name="Devitt N."/>
            <person name="Randall J.J."/>
        </authorList>
    </citation>
    <scope>NUCLEOTIDE SEQUENCE [LARGE SCALE GENOMIC DNA]</scope>
    <source>
        <strain evidence="2 3">PBTS2</strain>
    </source>
</reference>
<dbReference type="Pfam" id="PF12680">
    <property type="entry name" value="SnoaL_2"/>
    <property type="match status" value="1"/>
</dbReference>
<dbReference type="AlphaFoldDB" id="A0A143QIZ9"/>
<evidence type="ECO:0000259" key="1">
    <source>
        <dbReference type="Pfam" id="PF12680"/>
    </source>
</evidence>
<dbReference type="SUPFAM" id="SSF54427">
    <property type="entry name" value="NTF2-like"/>
    <property type="match status" value="1"/>
</dbReference>
<dbReference type="EMBL" id="CP015220">
    <property type="protein sequence ID" value="AMY22909.1"/>
    <property type="molecule type" value="Genomic_DNA"/>
</dbReference>
<reference evidence="3" key="2">
    <citation type="submission" date="2016-04" db="EMBL/GenBank/DDBJ databases">
        <title>Complete Genome and Plasmid Sequences for Rhodococcus fascians D188 and Draft Sequences for Rhodococcus spp. Isolates PBTS 1 and PBTS 2.</title>
        <authorList>
            <person name="Stamer R."/>
            <person name="Vereecke D."/>
            <person name="Zhang Y."/>
            <person name="Schilkey F."/>
            <person name="Devitt N."/>
            <person name="Randall J."/>
        </authorList>
    </citation>
    <scope>NUCLEOTIDE SEQUENCE [LARGE SCALE GENOMIC DNA]</scope>
    <source>
        <strain evidence="3">PBTS2</strain>
    </source>
</reference>
<protein>
    <recommendedName>
        <fullName evidence="1">SnoaL-like domain-containing protein</fullName>
    </recommendedName>
</protein>
<dbReference type="PATRIC" id="fig|1653479.3.peg.1627"/>
<sequence>MTQTPAEIAATYFEAWKAKDFDTLASILHEDATFRGPLGTADSGEECVAGLKGMSQIVTDIDIAHVFANGPNVLTWFDLHTSVAPPAPTANWQRIENGKITEIRVTFDPRAIVAAG</sequence>
<evidence type="ECO:0000313" key="2">
    <source>
        <dbReference type="EMBL" id="AMY22909.1"/>
    </source>
</evidence>
<dbReference type="OrthoDB" id="118733at2"/>
<evidence type="ECO:0000313" key="3">
    <source>
        <dbReference type="Proteomes" id="UP000076038"/>
    </source>
</evidence>